<dbReference type="SUPFAM" id="SSF54292">
    <property type="entry name" value="2Fe-2S ferredoxin-like"/>
    <property type="match status" value="1"/>
</dbReference>
<dbReference type="InterPro" id="IPR001709">
    <property type="entry name" value="Flavoprot_Pyr_Nucl_cyt_Rdtase"/>
</dbReference>
<dbReference type="CDD" id="cd00207">
    <property type="entry name" value="fer2"/>
    <property type="match status" value="1"/>
</dbReference>
<dbReference type="InterPro" id="IPR039261">
    <property type="entry name" value="FNR_nucleotide-bd"/>
</dbReference>
<dbReference type="Pfam" id="PF00970">
    <property type="entry name" value="FAD_binding_6"/>
    <property type="match status" value="1"/>
</dbReference>
<feature type="domain" description="FAD-binding FR-type" evidence="3">
    <location>
        <begin position="17"/>
        <end position="122"/>
    </location>
</feature>
<protein>
    <submittedName>
        <fullName evidence="4">Oxidoreductase FAD-binding domain protein</fullName>
    </submittedName>
</protein>
<name>D6TCE6_KTERA</name>
<feature type="compositionally biased region" description="Low complexity" evidence="1">
    <location>
        <begin position="401"/>
        <end position="436"/>
    </location>
</feature>
<dbReference type="Gene3D" id="3.40.50.80">
    <property type="entry name" value="Nucleotide-binding domain of ferredoxin-NADP reductase (FNR) module"/>
    <property type="match status" value="1"/>
</dbReference>
<gene>
    <name evidence="4" type="ORF">Krac_11553</name>
</gene>
<organism evidence="4 5">
    <name type="scientific">Ktedonobacter racemifer DSM 44963</name>
    <dbReference type="NCBI Taxonomy" id="485913"/>
    <lineage>
        <taxon>Bacteria</taxon>
        <taxon>Bacillati</taxon>
        <taxon>Chloroflexota</taxon>
        <taxon>Ktedonobacteria</taxon>
        <taxon>Ktedonobacterales</taxon>
        <taxon>Ktedonobacteraceae</taxon>
        <taxon>Ktedonobacter</taxon>
    </lineage>
</organism>
<dbReference type="GO" id="GO:0016491">
    <property type="term" value="F:oxidoreductase activity"/>
    <property type="evidence" value="ECO:0007669"/>
    <property type="project" value="InterPro"/>
</dbReference>
<dbReference type="InterPro" id="IPR001433">
    <property type="entry name" value="OxRdtase_FAD/NAD-bd"/>
</dbReference>
<dbReference type="Pfam" id="PF00111">
    <property type="entry name" value="Fer2"/>
    <property type="match status" value="1"/>
</dbReference>
<evidence type="ECO:0000259" key="2">
    <source>
        <dbReference type="PROSITE" id="PS51085"/>
    </source>
</evidence>
<reference evidence="4 5" key="1">
    <citation type="journal article" date="2011" name="Stand. Genomic Sci.">
        <title>Non-contiguous finished genome sequence and contextual data of the filamentous soil bacterium Ktedonobacter racemifer type strain (SOSP1-21).</title>
        <authorList>
            <person name="Chang Y.J."/>
            <person name="Land M."/>
            <person name="Hauser L."/>
            <person name="Chertkov O."/>
            <person name="Del Rio T.G."/>
            <person name="Nolan M."/>
            <person name="Copeland A."/>
            <person name="Tice H."/>
            <person name="Cheng J.F."/>
            <person name="Lucas S."/>
            <person name="Han C."/>
            <person name="Goodwin L."/>
            <person name="Pitluck S."/>
            <person name="Ivanova N."/>
            <person name="Ovchinikova G."/>
            <person name="Pati A."/>
            <person name="Chen A."/>
            <person name="Palaniappan K."/>
            <person name="Mavromatis K."/>
            <person name="Liolios K."/>
            <person name="Brettin T."/>
            <person name="Fiebig A."/>
            <person name="Rohde M."/>
            <person name="Abt B."/>
            <person name="Goker M."/>
            <person name="Detter J.C."/>
            <person name="Woyke T."/>
            <person name="Bristow J."/>
            <person name="Eisen J.A."/>
            <person name="Markowitz V."/>
            <person name="Hugenholtz P."/>
            <person name="Kyrpides N.C."/>
            <person name="Klenk H.P."/>
            <person name="Lapidus A."/>
        </authorList>
    </citation>
    <scope>NUCLEOTIDE SEQUENCE [LARGE SCALE GENOMIC DNA]</scope>
    <source>
        <strain evidence="5">DSM 44963</strain>
    </source>
</reference>
<dbReference type="PROSITE" id="PS51384">
    <property type="entry name" value="FAD_FR"/>
    <property type="match status" value="1"/>
</dbReference>
<evidence type="ECO:0000259" key="3">
    <source>
        <dbReference type="PROSITE" id="PS51384"/>
    </source>
</evidence>
<evidence type="ECO:0000313" key="5">
    <source>
        <dbReference type="Proteomes" id="UP000004508"/>
    </source>
</evidence>
<dbReference type="STRING" id="485913.Krac_11553"/>
<dbReference type="PROSITE" id="PS51085">
    <property type="entry name" value="2FE2S_FER_2"/>
    <property type="match status" value="1"/>
</dbReference>
<evidence type="ECO:0000313" key="4">
    <source>
        <dbReference type="EMBL" id="EFH89963.1"/>
    </source>
</evidence>
<dbReference type="GO" id="GO:0051537">
    <property type="term" value="F:2 iron, 2 sulfur cluster binding"/>
    <property type="evidence" value="ECO:0007669"/>
    <property type="project" value="InterPro"/>
</dbReference>
<dbReference type="SUPFAM" id="SSF52343">
    <property type="entry name" value="Ferredoxin reductase-like, C-terminal NADP-linked domain"/>
    <property type="match status" value="1"/>
</dbReference>
<dbReference type="EMBL" id="ADVG01000001">
    <property type="protein sequence ID" value="EFH89963.1"/>
    <property type="molecule type" value="Genomic_DNA"/>
</dbReference>
<dbReference type="Gene3D" id="3.10.20.30">
    <property type="match status" value="1"/>
</dbReference>
<dbReference type="AlphaFoldDB" id="D6TCE6"/>
<keyword evidence="5" id="KW-1185">Reference proteome</keyword>
<dbReference type="InterPro" id="IPR050415">
    <property type="entry name" value="MRET"/>
</dbReference>
<dbReference type="PRINTS" id="PR00371">
    <property type="entry name" value="FPNCR"/>
</dbReference>
<dbReference type="InterPro" id="IPR036010">
    <property type="entry name" value="2Fe-2S_ferredoxin-like_sf"/>
</dbReference>
<dbReference type="RefSeq" id="WP_007906953.1">
    <property type="nucleotide sequence ID" value="NZ_ADVG01000001.1"/>
</dbReference>
<dbReference type="InterPro" id="IPR001041">
    <property type="entry name" value="2Fe-2S_ferredoxin-type"/>
</dbReference>
<dbReference type="PANTHER" id="PTHR47354:SF5">
    <property type="entry name" value="PROTEIN RFBI"/>
    <property type="match status" value="1"/>
</dbReference>
<dbReference type="PROSITE" id="PS00197">
    <property type="entry name" value="2FE2S_FER_1"/>
    <property type="match status" value="1"/>
</dbReference>
<dbReference type="InterPro" id="IPR006058">
    <property type="entry name" value="2Fe2S_fd_BS"/>
</dbReference>
<dbReference type="SUPFAM" id="SSF63380">
    <property type="entry name" value="Riboflavin synthase domain-like"/>
    <property type="match status" value="1"/>
</dbReference>
<dbReference type="Pfam" id="PF00175">
    <property type="entry name" value="NAD_binding_1"/>
    <property type="match status" value="1"/>
</dbReference>
<dbReference type="InterPro" id="IPR008333">
    <property type="entry name" value="Cbr1-like_FAD-bd_dom"/>
</dbReference>
<dbReference type="PRINTS" id="PR00410">
    <property type="entry name" value="PHEHYDRXLASE"/>
</dbReference>
<dbReference type="Gene3D" id="2.40.30.10">
    <property type="entry name" value="Translation factors"/>
    <property type="match status" value="1"/>
</dbReference>
<accession>D6TCE6</accession>
<feature type="region of interest" description="Disordered" evidence="1">
    <location>
        <begin position="401"/>
        <end position="455"/>
    </location>
</feature>
<evidence type="ECO:0000256" key="1">
    <source>
        <dbReference type="SAM" id="MobiDB-lite"/>
    </source>
</evidence>
<feature type="domain" description="2Fe-2S ferredoxin-type" evidence="2">
    <location>
        <begin position="265"/>
        <end position="353"/>
    </location>
</feature>
<dbReference type="PANTHER" id="PTHR47354">
    <property type="entry name" value="NADH OXIDOREDUCTASE HCR"/>
    <property type="match status" value="1"/>
</dbReference>
<dbReference type="InterPro" id="IPR017938">
    <property type="entry name" value="Riboflavin_synthase-like_b-brl"/>
</dbReference>
<proteinExistence type="predicted"/>
<dbReference type="InterPro" id="IPR012675">
    <property type="entry name" value="Beta-grasp_dom_sf"/>
</dbReference>
<dbReference type="InParanoid" id="D6TCE6"/>
<dbReference type="Proteomes" id="UP000004508">
    <property type="component" value="Unassembled WGS sequence"/>
</dbReference>
<dbReference type="InterPro" id="IPR017927">
    <property type="entry name" value="FAD-bd_FR_type"/>
</dbReference>
<dbReference type="eggNOG" id="COG1018">
    <property type="taxonomic scope" value="Bacteria"/>
</dbReference>
<comment type="caution">
    <text evidence="4">The sequence shown here is derived from an EMBL/GenBank/DDBJ whole genome shotgun (WGS) entry which is preliminary data.</text>
</comment>
<sequence>MIGIRERNQSVAVRGAFQALPVQIIRHEVIAPNVVTLSLAQPGTRQAPGPYHPGQFITLVFPGNSGNIYRSYSLCGDGNPRHPWEITVKRVPGGLVSNYLHDSLSPGMILHALPPRGAFILPPSLRPEQTFVFVAVGSGITPISGFLRAIAALPPGSRPKVQLHYASRSWQDIIYRNEIFGLNWLRQKHYLRTEGPRMTPQQIVANAYPLPPDAQWYICGPEAFTFQLNQALLSTGVPENFIHFEIFADQSRKRLTTADSQTVVGHIAIKETGATIDVCGQETLLEALERHGYQPEFGCRSGSCGTCQLRVLHGQVQNPGTKFLTTSELRSGTVLACIARPQGNIAIESGGIPPRGTAVIGRSVTKKRAAQKYRLRVAAAVAVGIMTLGLWQLTDHNVSAASSSSTTTSATPMPTTSPATATPAGTGTTPSAAATPAPAPTQVIAPPPSTSTSSS</sequence>